<comment type="caution">
    <text evidence="1">The sequence shown here is derived from an EMBL/GenBank/DDBJ whole genome shotgun (WGS) entry which is preliminary data.</text>
</comment>
<sequence>RDWVWTDPDRTDRLARLYNDRFNNLVPRRFDGRHLTLPGASGIIRLYEHQKRVIWRIVAAGATYIAHSVGAGKSYAIAGAIMEQKRLGLIGKAMLVVPGHCLAQVSREFLLLYPAARILVADETNFVKAKRSRFLARAATASWDAVIITHAAFRVIPVPSSFE</sequence>
<name>T1B7F2_9ZZZZ</name>
<dbReference type="AlphaFoldDB" id="T1B7F2"/>
<dbReference type="InterPro" id="IPR027417">
    <property type="entry name" value="P-loop_NTPase"/>
</dbReference>
<dbReference type="PANTHER" id="PTHR41313:SF1">
    <property type="entry name" value="DNA METHYLASE ADENINE-SPECIFIC DOMAIN-CONTAINING PROTEIN"/>
    <property type="match status" value="1"/>
</dbReference>
<dbReference type="PANTHER" id="PTHR41313">
    <property type="entry name" value="ADENINE-SPECIFIC METHYLTRANSFERASE"/>
    <property type="match status" value="1"/>
</dbReference>
<gene>
    <name evidence="1" type="ORF">B1A_13557</name>
</gene>
<feature type="non-terminal residue" evidence="1">
    <location>
        <position position="163"/>
    </location>
</feature>
<protein>
    <submittedName>
        <fullName evidence="1">Helicase</fullName>
    </submittedName>
</protein>
<keyword evidence="1" id="KW-0347">Helicase</keyword>
<keyword evidence="1" id="KW-0547">Nucleotide-binding</keyword>
<feature type="non-terminal residue" evidence="1">
    <location>
        <position position="1"/>
    </location>
</feature>
<dbReference type="GO" id="GO:0004386">
    <property type="term" value="F:helicase activity"/>
    <property type="evidence" value="ECO:0007669"/>
    <property type="project" value="UniProtKB-KW"/>
</dbReference>
<dbReference type="SUPFAM" id="SSF52540">
    <property type="entry name" value="P-loop containing nucleoside triphosphate hydrolases"/>
    <property type="match status" value="1"/>
</dbReference>
<dbReference type="InterPro" id="IPR052933">
    <property type="entry name" value="DNA_Protect_Modify"/>
</dbReference>
<organism evidence="1">
    <name type="scientific">mine drainage metagenome</name>
    <dbReference type="NCBI Taxonomy" id="410659"/>
    <lineage>
        <taxon>unclassified sequences</taxon>
        <taxon>metagenomes</taxon>
        <taxon>ecological metagenomes</taxon>
    </lineage>
</organism>
<accession>T1B7F2</accession>
<dbReference type="EMBL" id="AUZX01009923">
    <property type="protein sequence ID" value="EQD50115.1"/>
    <property type="molecule type" value="Genomic_DNA"/>
</dbReference>
<reference evidence="1" key="1">
    <citation type="submission" date="2013-08" db="EMBL/GenBank/DDBJ databases">
        <authorList>
            <person name="Mendez C."/>
            <person name="Richter M."/>
            <person name="Ferrer M."/>
            <person name="Sanchez J."/>
        </authorList>
    </citation>
    <scope>NUCLEOTIDE SEQUENCE</scope>
</reference>
<keyword evidence="1" id="KW-0067">ATP-binding</keyword>
<dbReference type="Gene3D" id="3.40.50.300">
    <property type="entry name" value="P-loop containing nucleotide triphosphate hydrolases"/>
    <property type="match status" value="1"/>
</dbReference>
<keyword evidence="1" id="KW-0378">Hydrolase</keyword>
<evidence type="ECO:0000313" key="1">
    <source>
        <dbReference type="EMBL" id="EQD50115.1"/>
    </source>
</evidence>
<proteinExistence type="predicted"/>
<reference evidence="1" key="2">
    <citation type="journal article" date="2014" name="ISME J.">
        <title>Microbial stratification in low pH oxic and suboxic macroscopic growths along an acid mine drainage.</title>
        <authorList>
            <person name="Mendez-Garcia C."/>
            <person name="Mesa V."/>
            <person name="Sprenger R.R."/>
            <person name="Richter M."/>
            <person name="Diez M.S."/>
            <person name="Solano J."/>
            <person name="Bargiela R."/>
            <person name="Golyshina O.V."/>
            <person name="Manteca A."/>
            <person name="Ramos J.L."/>
            <person name="Gallego J.R."/>
            <person name="Llorente I."/>
            <person name="Martins Dos Santos V.A."/>
            <person name="Jensen O.N."/>
            <person name="Pelaez A.I."/>
            <person name="Sanchez J."/>
            <person name="Ferrer M."/>
        </authorList>
    </citation>
    <scope>NUCLEOTIDE SEQUENCE</scope>
</reference>